<evidence type="ECO:0000313" key="12">
    <source>
        <dbReference type="EMBL" id="GFH07668.1"/>
    </source>
</evidence>
<proteinExistence type="inferred from homology"/>
<comment type="similarity">
    <text evidence="3">Belongs to the homogentisate dioxygenase family.</text>
</comment>
<feature type="active site" description="Proton acceptor" evidence="9">
    <location>
        <position position="79"/>
    </location>
</feature>
<sequence length="159" mass="17790">MPLPGSNGLAAARDFQSPVAWFEDRSVAEYTVQHKFEGQLFSATQTFSPYNVVAWHGNYVPCKYDLKKFCPLNTVAFDHADPSIFTVLTVPSSIQDTLTFENAILESNEEPKHLGPALAFMFETSYTPRVTPTALSSPTIDRSYYKCWMGLKSHFTPPA</sequence>
<dbReference type="UniPathway" id="UPA00139">
    <property type="reaction ID" value="UER00339"/>
</dbReference>
<feature type="domain" description="Homogentisate 1,2-dioxygenase N-terminal" evidence="11">
    <location>
        <begin position="5"/>
        <end position="66"/>
    </location>
</feature>
<comment type="cofactor">
    <cofactor evidence="1">
        <name>Fe cation</name>
        <dbReference type="ChEBI" id="CHEBI:24875"/>
    </cofactor>
</comment>
<dbReference type="InterPro" id="IPR011051">
    <property type="entry name" value="RmlC_Cupin_sf"/>
</dbReference>
<evidence type="ECO:0000259" key="10">
    <source>
        <dbReference type="Pfam" id="PF04209"/>
    </source>
</evidence>
<keyword evidence="7" id="KW-0560">Oxidoreductase</keyword>
<evidence type="ECO:0000256" key="2">
    <source>
        <dbReference type="ARBA" id="ARBA00004704"/>
    </source>
</evidence>
<comment type="pathway">
    <text evidence="2">Amino-acid degradation; L-phenylalanine degradation; acetoacetate and fumarate from L-phenylalanine: step 4/6.</text>
</comment>
<organism evidence="12 13">
    <name type="scientific">Haematococcus lacustris</name>
    <name type="common">Green alga</name>
    <name type="synonym">Haematococcus pluvialis</name>
    <dbReference type="NCBI Taxonomy" id="44745"/>
    <lineage>
        <taxon>Eukaryota</taxon>
        <taxon>Viridiplantae</taxon>
        <taxon>Chlorophyta</taxon>
        <taxon>core chlorophytes</taxon>
        <taxon>Chlorophyceae</taxon>
        <taxon>CS clade</taxon>
        <taxon>Chlamydomonadales</taxon>
        <taxon>Haematococcaceae</taxon>
        <taxon>Haematococcus</taxon>
    </lineage>
</organism>
<dbReference type="Gene3D" id="2.60.120.10">
    <property type="entry name" value="Jelly Rolls"/>
    <property type="match status" value="1"/>
</dbReference>
<protein>
    <recommendedName>
        <fullName evidence="4">homogentisate 1,2-dioxygenase</fullName>
        <ecNumber evidence="4">1.13.11.5</ecNumber>
    </recommendedName>
</protein>
<dbReference type="GO" id="GO:0005737">
    <property type="term" value="C:cytoplasm"/>
    <property type="evidence" value="ECO:0007669"/>
    <property type="project" value="TreeGrafter"/>
</dbReference>
<name>A0A699YIG4_HAELA</name>
<dbReference type="AlphaFoldDB" id="A0A699YIG4"/>
<dbReference type="SUPFAM" id="SSF51182">
    <property type="entry name" value="RmlC-like cupins"/>
    <property type="match status" value="1"/>
</dbReference>
<dbReference type="Pfam" id="PF04209">
    <property type="entry name" value="HgmA_C"/>
    <property type="match status" value="1"/>
</dbReference>
<dbReference type="InterPro" id="IPR005708">
    <property type="entry name" value="Homogentis_dOase"/>
</dbReference>
<evidence type="ECO:0000256" key="7">
    <source>
        <dbReference type="ARBA" id="ARBA00023002"/>
    </source>
</evidence>
<evidence type="ECO:0000313" key="13">
    <source>
        <dbReference type="Proteomes" id="UP000485058"/>
    </source>
</evidence>
<reference evidence="12 13" key="1">
    <citation type="submission" date="2020-02" db="EMBL/GenBank/DDBJ databases">
        <title>Draft genome sequence of Haematococcus lacustris strain NIES-144.</title>
        <authorList>
            <person name="Morimoto D."/>
            <person name="Nakagawa S."/>
            <person name="Yoshida T."/>
            <person name="Sawayama S."/>
        </authorList>
    </citation>
    <scope>NUCLEOTIDE SEQUENCE [LARGE SCALE GENOMIC DNA]</scope>
    <source>
        <strain evidence="12 13">NIES-144</strain>
    </source>
</reference>
<gene>
    <name evidence="12" type="ORF">HaLaN_02500</name>
</gene>
<dbReference type="GO" id="GO:0006559">
    <property type="term" value="P:L-phenylalanine catabolic process"/>
    <property type="evidence" value="ECO:0007669"/>
    <property type="project" value="UniProtKB-UniPathway"/>
</dbReference>
<evidence type="ECO:0000256" key="1">
    <source>
        <dbReference type="ARBA" id="ARBA00001962"/>
    </source>
</evidence>
<dbReference type="EMBL" id="BLLF01000108">
    <property type="protein sequence ID" value="GFH07668.1"/>
    <property type="molecule type" value="Genomic_DNA"/>
</dbReference>
<evidence type="ECO:0000256" key="4">
    <source>
        <dbReference type="ARBA" id="ARBA00013127"/>
    </source>
</evidence>
<keyword evidence="13" id="KW-1185">Reference proteome</keyword>
<dbReference type="GO" id="GO:0006570">
    <property type="term" value="P:tyrosine metabolic process"/>
    <property type="evidence" value="ECO:0007669"/>
    <property type="project" value="InterPro"/>
</dbReference>
<keyword evidence="8" id="KW-0408">Iron</keyword>
<dbReference type="InterPro" id="IPR014710">
    <property type="entry name" value="RmlC-like_jellyroll"/>
</dbReference>
<dbReference type="GO" id="GO:0004411">
    <property type="term" value="F:homogentisate 1,2-dioxygenase activity"/>
    <property type="evidence" value="ECO:0007669"/>
    <property type="project" value="UniProtKB-EC"/>
</dbReference>
<evidence type="ECO:0000256" key="9">
    <source>
        <dbReference type="PIRSR" id="PIRSR605708-1"/>
    </source>
</evidence>
<evidence type="ECO:0000256" key="5">
    <source>
        <dbReference type="ARBA" id="ARBA00022723"/>
    </source>
</evidence>
<dbReference type="InterPro" id="IPR046452">
    <property type="entry name" value="HgmA_N"/>
</dbReference>
<keyword evidence="5" id="KW-0479">Metal-binding</keyword>
<dbReference type="Proteomes" id="UP000485058">
    <property type="component" value="Unassembled WGS sequence"/>
</dbReference>
<evidence type="ECO:0000256" key="6">
    <source>
        <dbReference type="ARBA" id="ARBA00022964"/>
    </source>
</evidence>
<comment type="caution">
    <text evidence="12">The sequence shown here is derived from an EMBL/GenBank/DDBJ whole genome shotgun (WGS) entry which is preliminary data.</text>
</comment>
<evidence type="ECO:0000259" key="11">
    <source>
        <dbReference type="Pfam" id="PF20510"/>
    </source>
</evidence>
<dbReference type="EC" id="1.13.11.5" evidence="4"/>
<dbReference type="InterPro" id="IPR046451">
    <property type="entry name" value="HgmA_C"/>
</dbReference>
<accession>A0A699YIG4</accession>
<evidence type="ECO:0000256" key="8">
    <source>
        <dbReference type="ARBA" id="ARBA00023004"/>
    </source>
</evidence>
<dbReference type="PANTHER" id="PTHR11056:SF0">
    <property type="entry name" value="HOMOGENTISATE 1,2-DIOXYGENASE"/>
    <property type="match status" value="1"/>
</dbReference>
<dbReference type="PANTHER" id="PTHR11056">
    <property type="entry name" value="HOMOGENTISATE 1,2-DIOXYGENASE"/>
    <property type="match status" value="1"/>
</dbReference>
<dbReference type="GO" id="GO:0046872">
    <property type="term" value="F:metal ion binding"/>
    <property type="evidence" value="ECO:0007669"/>
    <property type="project" value="UniProtKB-KW"/>
</dbReference>
<feature type="domain" description="Homogentisate 1,2-dioxygenase C-terminal" evidence="10">
    <location>
        <begin position="96"/>
        <end position="155"/>
    </location>
</feature>
<evidence type="ECO:0000256" key="3">
    <source>
        <dbReference type="ARBA" id="ARBA00007757"/>
    </source>
</evidence>
<dbReference type="Pfam" id="PF20510">
    <property type="entry name" value="HgmA_N"/>
    <property type="match status" value="1"/>
</dbReference>
<keyword evidence="6 12" id="KW-0223">Dioxygenase</keyword>